<evidence type="ECO:0000313" key="2">
    <source>
        <dbReference type="Proteomes" id="UP000006462"/>
    </source>
</evidence>
<dbReference type="Proteomes" id="UP000006462">
    <property type="component" value="Unassembled WGS sequence"/>
</dbReference>
<reference evidence="1 2" key="1">
    <citation type="submission" date="2009-12" db="EMBL/GenBank/DDBJ databases">
        <authorList>
            <person name="Shrivastava S."/>
            <person name="Madupu R."/>
            <person name="Durkin A.S."/>
            <person name="Torralba M."/>
            <person name="Methe B."/>
            <person name="Sutton G.G."/>
            <person name="Strausberg R.L."/>
            <person name="Nelson K.E."/>
        </authorList>
    </citation>
    <scope>NUCLEOTIDE SEQUENCE [LARGE SCALE GENOMIC DNA]</scope>
    <source>
        <strain evidence="1 2">W5455</strain>
    </source>
</reference>
<accession>A0ABP2HVT9</accession>
<name>A0ABP2HVT9_9BACT</name>
<keyword evidence="2" id="KW-1185">Reference proteome</keyword>
<organism evidence="1 2">
    <name type="scientific">Pyramidobacter piscolens W5455</name>
    <dbReference type="NCBI Taxonomy" id="352165"/>
    <lineage>
        <taxon>Bacteria</taxon>
        <taxon>Thermotogati</taxon>
        <taxon>Synergistota</taxon>
        <taxon>Synergistia</taxon>
        <taxon>Synergistales</taxon>
        <taxon>Dethiosulfovibrionaceae</taxon>
        <taxon>Pyramidobacter</taxon>
    </lineage>
</organism>
<evidence type="ECO:0000313" key="1">
    <source>
        <dbReference type="EMBL" id="EFB91181.1"/>
    </source>
</evidence>
<comment type="caution">
    <text evidence="1">The sequence shown here is derived from an EMBL/GenBank/DDBJ whole genome shotgun (WGS) entry which is preliminary data.</text>
</comment>
<gene>
    <name evidence="1" type="ORF">HMPREF7215_2219</name>
</gene>
<protein>
    <submittedName>
        <fullName evidence="1">Uncharacterized protein</fullName>
    </submittedName>
</protein>
<dbReference type="EMBL" id="ADFP01000048">
    <property type="protein sequence ID" value="EFB91181.1"/>
    <property type="molecule type" value="Genomic_DNA"/>
</dbReference>
<dbReference type="RefSeq" id="WP_009164375.1">
    <property type="nucleotide sequence ID" value="NZ_ADFP01000048.1"/>
</dbReference>
<dbReference type="GeneID" id="90987022"/>
<sequence>MTTTDKIFDKTLSRRYKAGIVAQRDSKLDDEKRAILHSIITERKDALDALAKY</sequence>
<proteinExistence type="predicted"/>